<keyword evidence="2 3" id="KW-0808">Transferase</keyword>
<dbReference type="RefSeq" id="WP_111628030.1">
    <property type="nucleotide sequence ID" value="NZ_QLMC01000002.1"/>
</dbReference>
<accession>A0A327X1N0</accession>
<gene>
    <name evidence="3" type="ORF">LX87_01978</name>
</gene>
<keyword evidence="4" id="KW-1185">Reference proteome</keyword>
<dbReference type="EMBL" id="QLMC01000002">
    <property type="protein sequence ID" value="RAK00278.1"/>
    <property type="molecule type" value="Genomic_DNA"/>
</dbReference>
<dbReference type="OrthoDB" id="9797795at2"/>
<evidence type="ECO:0000313" key="3">
    <source>
        <dbReference type="EMBL" id="RAK00278.1"/>
    </source>
</evidence>
<sequence length="382" mass="42368">MNPSPIANSLTTTVRADLATFDTAIWQKCRNILCFRPDNMGDVLMTSPAFRALKESVPDRKLTLLTSSAGAAIAPFIPEIDAVIPFDVPWVQPVNRQKRDELPQLVRQLKDHAFDAAILFNVQSQNPLPSALICYVAGIPRVLGYCRENPYELISDWVPDPEILVATQHEVERQLGLVATIGSTTTQKRLSITVSNQARFRALEMLTNWGVHTSEPWLILHAGVSEAKRRFGADQYVQAARQLRAKSDYQILLTGSKSEWNYVETIRKGIGEKAYNLAGALPLENFIGLVAEAPVLISNNTGPVHIAAALGTPVVVLYAMTNPQHTPWMVPSRVLYFEVPRSLRSRNRLLQHFPEPAQPRASPEGIVQAVHELVGQKTMVTS</sequence>
<keyword evidence="1" id="KW-0328">Glycosyltransferase</keyword>
<proteinExistence type="predicted"/>
<dbReference type="InterPro" id="IPR051199">
    <property type="entry name" value="LPS_LOS_Heptosyltrfase"/>
</dbReference>
<dbReference type="GO" id="GO:0008713">
    <property type="term" value="F:ADP-heptose-lipopolysaccharide heptosyltransferase activity"/>
    <property type="evidence" value="ECO:0007669"/>
    <property type="project" value="TreeGrafter"/>
</dbReference>
<dbReference type="Gene3D" id="3.40.50.2000">
    <property type="entry name" value="Glycogen Phosphorylase B"/>
    <property type="match status" value="2"/>
</dbReference>
<organism evidence="3 4">
    <name type="scientific">Larkinella arboricola</name>
    <dbReference type="NCBI Taxonomy" id="643671"/>
    <lineage>
        <taxon>Bacteria</taxon>
        <taxon>Pseudomonadati</taxon>
        <taxon>Bacteroidota</taxon>
        <taxon>Cytophagia</taxon>
        <taxon>Cytophagales</taxon>
        <taxon>Spirosomataceae</taxon>
        <taxon>Larkinella</taxon>
    </lineage>
</organism>
<evidence type="ECO:0000256" key="1">
    <source>
        <dbReference type="ARBA" id="ARBA00022676"/>
    </source>
</evidence>
<dbReference type="GO" id="GO:0009244">
    <property type="term" value="P:lipopolysaccharide core region biosynthetic process"/>
    <property type="evidence" value="ECO:0007669"/>
    <property type="project" value="TreeGrafter"/>
</dbReference>
<dbReference type="CDD" id="cd03789">
    <property type="entry name" value="GT9_LPS_heptosyltransferase"/>
    <property type="match status" value="1"/>
</dbReference>
<dbReference type="PANTHER" id="PTHR30160:SF1">
    <property type="entry name" value="LIPOPOLYSACCHARIDE 1,2-N-ACETYLGLUCOSAMINETRANSFERASE-RELATED"/>
    <property type="match status" value="1"/>
</dbReference>
<comment type="caution">
    <text evidence="3">The sequence shown here is derived from an EMBL/GenBank/DDBJ whole genome shotgun (WGS) entry which is preliminary data.</text>
</comment>
<reference evidence="3 4" key="1">
    <citation type="submission" date="2018-06" db="EMBL/GenBank/DDBJ databases">
        <title>Genomic Encyclopedia of Archaeal and Bacterial Type Strains, Phase II (KMG-II): from individual species to whole genera.</title>
        <authorList>
            <person name="Goeker M."/>
        </authorList>
    </citation>
    <scope>NUCLEOTIDE SEQUENCE [LARGE SCALE GENOMIC DNA]</scope>
    <source>
        <strain evidence="3 4">DSM 21851</strain>
    </source>
</reference>
<evidence type="ECO:0000256" key="2">
    <source>
        <dbReference type="ARBA" id="ARBA00022679"/>
    </source>
</evidence>
<dbReference type="SUPFAM" id="SSF53756">
    <property type="entry name" value="UDP-Glycosyltransferase/glycogen phosphorylase"/>
    <property type="match status" value="1"/>
</dbReference>
<dbReference type="Proteomes" id="UP000248790">
    <property type="component" value="Unassembled WGS sequence"/>
</dbReference>
<name>A0A327X1N0_LARAB</name>
<dbReference type="PANTHER" id="PTHR30160">
    <property type="entry name" value="TETRAACYLDISACCHARIDE 4'-KINASE-RELATED"/>
    <property type="match status" value="1"/>
</dbReference>
<dbReference type="InterPro" id="IPR002201">
    <property type="entry name" value="Glyco_trans_9"/>
</dbReference>
<protein>
    <submittedName>
        <fullName evidence="3">Lipopolysaccharide heptosyltransferase II</fullName>
    </submittedName>
</protein>
<dbReference type="GO" id="GO:0005829">
    <property type="term" value="C:cytosol"/>
    <property type="evidence" value="ECO:0007669"/>
    <property type="project" value="TreeGrafter"/>
</dbReference>
<evidence type="ECO:0000313" key="4">
    <source>
        <dbReference type="Proteomes" id="UP000248790"/>
    </source>
</evidence>
<dbReference type="AlphaFoldDB" id="A0A327X1N0"/>
<dbReference type="Pfam" id="PF01075">
    <property type="entry name" value="Glyco_transf_9"/>
    <property type="match status" value="1"/>
</dbReference>